<protein>
    <submittedName>
        <fullName evidence="1">Uncharacterized protein</fullName>
    </submittedName>
</protein>
<reference evidence="1 2" key="1">
    <citation type="submission" date="2018-07" db="EMBL/GenBank/DDBJ databases">
        <title>Draft genome of the type strain Streptomyces armeniacus ATCC 15676.</title>
        <authorList>
            <person name="Labana P."/>
            <person name="Gosse J.T."/>
            <person name="Boddy C.N."/>
        </authorList>
    </citation>
    <scope>NUCLEOTIDE SEQUENCE [LARGE SCALE GENOMIC DNA]</scope>
    <source>
        <strain evidence="1 2">ATCC 15676</strain>
    </source>
</reference>
<accession>A0A345XMF0</accession>
<gene>
    <name evidence="1" type="ORF">DVA86_09305</name>
</gene>
<dbReference type="EMBL" id="CP031320">
    <property type="protein sequence ID" value="AXK32816.1"/>
    <property type="molecule type" value="Genomic_DNA"/>
</dbReference>
<dbReference type="AlphaFoldDB" id="A0A345XMF0"/>
<dbReference type="RefSeq" id="WP_208877293.1">
    <property type="nucleotide sequence ID" value="NZ_CP031320.1"/>
</dbReference>
<evidence type="ECO:0000313" key="1">
    <source>
        <dbReference type="EMBL" id="AXK32816.1"/>
    </source>
</evidence>
<evidence type="ECO:0000313" key="2">
    <source>
        <dbReference type="Proteomes" id="UP000254425"/>
    </source>
</evidence>
<name>A0A345XMF0_9ACTN</name>
<sequence>MLSDVLHGVESGIVFCGAKAREESQRRRGAVEAVVVDPERYVHHRATIAEPFCLPKGGGTGQLSLLGEADDQLDGLLQGQRGGGSGIALTPTGYVGADDCGALRAVMERASELNGAEDIVVLPIDKGWLRERHLDFLTTQLSALPVTKALVLCDTRNPLERRGAATALRELVRVPRTGLLRTDLAGLDALAHGAVFSAIGVQTSMRHGRPPSDGGPPPTGRRATVLHPQLMRYFRCSTLHEVYGAQGTPYCSCTYCDGRALGRFEDTVEGVGQADLHNIAVWAPWAAQLQAEPDKNVRRSMWRSLCEQAVASHEEINRQLRRSVFKPDPALREWAGIR</sequence>
<proteinExistence type="predicted"/>
<dbReference type="Proteomes" id="UP000254425">
    <property type="component" value="Chromosome"/>
</dbReference>
<organism evidence="1 2">
    <name type="scientific">Streptomyces armeniacus</name>
    <dbReference type="NCBI Taxonomy" id="83291"/>
    <lineage>
        <taxon>Bacteria</taxon>
        <taxon>Bacillati</taxon>
        <taxon>Actinomycetota</taxon>
        <taxon>Actinomycetes</taxon>
        <taxon>Kitasatosporales</taxon>
        <taxon>Streptomycetaceae</taxon>
        <taxon>Streptomyces</taxon>
    </lineage>
</organism>
<dbReference type="KEGG" id="sarm:DVA86_09305"/>
<keyword evidence="2" id="KW-1185">Reference proteome</keyword>